<proteinExistence type="predicted"/>
<evidence type="ECO:0000313" key="2">
    <source>
        <dbReference type="Proteomes" id="UP001060368"/>
    </source>
</evidence>
<dbReference type="Proteomes" id="UP001060368">
    <property type="component" value="Chromosome"/>
</dbReference>
<evidence type="ECO:0000313" key="1">
    <source>
        <dbReference type="EMBL" id="UUX92065.1"/>
    </source>
</evidence>
<name>A0A9E7PLE2_9EURY</name>
<organism evidence="1 2">
    <name type="scientific">Methanoplanus endosymbiosus</name>
    <dbReference type="NCBI Taxonomy" id="33865"/>
    <lineage>
        <taxon>Archaea</taxon>
        <taxon>Methanobacteriati</taxon>
        <taxon>Methanobacteriota</taxon>
        <taxon>Stenosarchaea group</taxon>
        <taxon>Methanomicrobia</taxon>
        <taxon>Methanomicrobiales</taxon>
        <taxon>Methanomicrobiaceae</taxon>
        <taxon>Methanoplanus</taxon>
    </lineage>
</organism>
<dbReference type="RefSeq" id="WP_257742217.1">
    <property type="nucleotide sequence ID" value="NZ_CP096115.1"/>
</dbReference>
<dbReference type="AlphaFoldDB" id="A0A9E7PLE2"/>
<evidence type="ECO:0008006" key="3">
    <source>
        <dbReference type="Google" id="ProtNLM"/>
    </source>
</evidence>
<keyword evidence="2" id="KW-1185">Reference proteome</keyword>
<reference evidence="1" key="1">
    <citation type="submission" date="2022-04" db="EMBL/GenBank/DDBJ databases">
        <title>Complete genome of Methanoplanus endosymbiosus DSM 3599.</title>
        <authorList>
            <person name="Chen S.-C."/>
            <person name="You Y.-T."/>
            <person name="Zhou Y.-Z."/>
            <person name="Lai M.-C."/>
        </authorList>
    </citation>
    <scope>NUCLEOTIDE SEQUENCE</scope>
    <source>
        <strain evidence="1">DSM 3599</strain>
    </source>
</reference>
<dbReference type="GeneID" id="74308432"/>
<sequence>MVAFSFSEENFVIPILSGRKNQTTRPLTTARLKQLQHNNGLQLYYQQRSKNGFKISDALKTDLLIIKLKHEGPYIVDGNCTLPFPQDKAAELARRDGFSNYREMFNWFVNRYGPEKTTDDLWLVVRWRLAK</sequence>
<gene>
    <name evidence="1" type="ORF">L6E24_11980</name>
</gene>
<dbReference type="EMBL" id="CP096115">
    <property type="protein sequence ID" value="UUX92065.1"/>
    <property type="molecule type" value="Genomic_DNA"/>
</dbReference>
<protein>
    <recommendedName>
        <fullName evidence="3">ASCH domain-containing protein</fullName>
    </recommendedName>
</protein>
<accession>A0A9E7PLE2</accession>
<dbReference type="KEGG" id="mend:L6E24_11980"/>